<reference evidence="4 5" key="1">
    <citation type="submission" date="2018-05" db="EMBL/GenBank/DDBJ databases">
        <title>Genomic Encyclopedia of Type Strains, Phase IV (KMG-IV): sequencing the most valuable type-strain genomes for metagenomic binning, comparative biology and taxonomic classification.</title>
        <authorList>
            <person name="Goeker M."/>
        </authorList>
    </citation>
    <scope>NUCLEOTIDE SEQUENCE [LARGE SCALE GENOMIC DNA]</scope>
    <source>
        <strain evidence="4 5">DSM 19579</strain>
    </source>
</reference>
<dbReference type="EMBL" id="QGTS01000002">
    <property type="protein sequence ID" value="PWW11577.1"/>
    <property type="molecule type" value="Genomic_DNA"/>
</dbReference>
<comment type="caution">
    <text evidence="4">The sequence shown here is derived from an EMBL/GenBank/DDBJ whole genome shotgun (WGS) entry which is preliminary data.</text>
</comment>
<organism evidence="4 5">
    <name type="scientific">Mangrovibacter plantisponsor</name>
    <dbReference type="NCBI Taxonomy" id="451513"/>
    <lineage>
        <taxon>Bacteria</taxon>
        <taxon>Pseudomonadati</taxon>
        <taxon>Pseudomonadota</taxon>
        <taxon>Gammaproteobacteria</taxon>
        <taxon>Enterobacterales</taxon>
        <taxon>Enterobacteriaceae</taxon>
        <taxon>Mangrovibacter</taxon>
    </lineage>
</organism>
<keyword evidence="3" id="KW-1283">Bacterial microcompartment</keyword>
<dbReference type="Proteomes" id="UP000246744">
    <property type="component" value="Unassembled WGS sequence"/>
</dbReference>
<evidence type="ECO:0000256" key="2">
    <source>
        <dbReference type="ARBA" id="ARBA00024322"/>
    </source>
</evidence>
<sequence length="91" mass="9512">MQLARVTGSVVATQKSPSLTGKKLLLIRRVTPEAPWQADQTQREEVAVDSVGAGEGELVLVTGGSSARHVFSGANEAIDLAIVAIVDTVSR</sequence>
<keyword evidence="5" id="KW-1185">Reference proteome</keyword>
<dbReference type="InterPro" id="IPR036677">
    <property type="entry name" value="EutN_CcmL_sf"/>
</dbReference>
<evidence type="ECO:0000313" key="4">
    <source>
        <dbReference type="EMBL" id="PWW11577.1"/>
    </source>
</evidence>
<evidence type="ECO:0000313" key="5">
    <source>
        <dbReference type="Proteomes" id="UP000246744"/>
    </source>
</evidence>
<dbReference type="PROSITE" id="PS51932">
    <property type="entry name" value="BMV"/>
    <property type="match status" value="1"/>
</dbReference>
<evidence type="ECO:0000256" key="3">
    <source>
        <dbReference type="ARBA" id="ARBA00024446"/>
    </source>
</evidence>
<gene>
    <name evidence="4" type="ORF">DES37_102184</name>
</gene>
<comment type="subcellular location">
    <subcellularLocation>
        <location evidence="2">Bacterial microcompartment</location>
    </subcellularLocation>
</comment>
<dbReference type="OrthoDB" id="196195at2"/>
<dbReference type="PANTHER" id="PTHR36539:SF1">
    <property type="entry name" value="BACTERIAL MICROCOMPARTMENT SHELL VERTEX PROTEIN EUTN"/>
    <property type="match status" value="1"/>
</dbReference>
<dbReference type="GO" id="GO:0031469">
    <property type="term" value="C:bacterial microcompartment"/>
    <property type="evidence" value="ECO:0007669"/>
    <property type="project" value="UniProtKB-SubCell"/>
</dbReference>
<comment type="similarity">
    <text evidence="1">Belongs to the CcmL/EutN family.</text>
</comment>
<dbReference type="Gene3D" id="2.40.50.220">
    <property type="entry name" value="EutN/Ccml"/>
    <property type="match status" value="1"/>
</dbReference>
<dbReference type="PANTHER" id="PTHR36539">
    <property type="entry name" value="ETHANOLAMINE UTILIZATION PROTEIN EUTN"/>
    <property type="match status" value="1"/>
</dbReference>
<dbReference type="InterPro" id="IPR004992">
    <property type="entry name" value="EutN_CcmL"/>
</dbReference>
<dbReference type="Pfam" id="PF03319">
    <property type="entry name" value="EutN_CcmL"/>
    <property type="match status" value="1"/>
</dbReference>
<proteinExistence type="inferred from homology"/>
<protein>
    <submittedName>
        <fullName evidence="4">Microcompartment protein CcmK/EutM</fullName>
    </submittedName>
</protein>
<dbReference type="CDD" id="cd01614">
    <property type="entry name" value="EutN_CcmL"/>
    <property type="match status" value="1"/>
</dbReference>
<evidence type="ECO:0000256" key="1">
    <source>
        <dbReference type="ARBA" id="ARBA00023608"/>
    </source>
</evidence>
<name>A0A317Q5Y6_9ENTR</name>
<dbReference type="SUPFAM" id="SSF159133">
    <property type="entry name" value="EutN/CcmL-like"/>
    <property type="match status" value="1"/>
</dbReference>
<dbReference type="RefSeq" id="WP_036115181.1">
    <property type="nucleotide sequence ID" value="NZ_QGTS01000002.1"/>
</dbReference>
<dbReference type="AlphaFoldDB" id="A0A317Q5Y6"/>
<accession>A0A317Q5Y6</accession>